<gene>
    <name evidence="7" type="ORF">CPM_0280</name>
    <name evidence="6" type="ORF">CSP5_0311</name>
</gene>
<dbReference type="Gene3D" id="3.40.5.90">
    <property type="entry name" value="CDGSH iron-sulfur domain, mitoNEET-type"/>
    <property type="match status" value="1"/>
</dbReference>
<keyword evidence="3" id="KW-0408">Iron</keyword>
<keyword evidence="2" id="KW-0479">Metal-binding</keyword>
<dbReference type="KEGG" id="cdiv:CPM_0280"/>
<evidence type="ECO:0000313" key="9">
    <source>
        <dbReference type="Proteomes" id="UP000195607"/>
    </source>
</evidence>
<evidence type="ECO:0000256" key="2">
    <source>
        <dbReference type="ARBA" id="ARBA00022723"/>
    </source>
</evidence>
<dbReference type="EMBL" id="LT671858">
    <property type="protein sequence ID" value="SIM38030.1"/>
    <property type="molecule type" value="Genomic_DNA"/>
</dbReference>
<dbReference type="GO" id="GO:0005737">
    <property type="term" value="C:cytoplasm"/>
    <property type="evidence" value="ECO:0007669"/>
    <property type="project" value="UniProtKB-ARBA"/>
</dbReference>
<sequence>MSRIILHEKDRPYVIKAGDQELHICACGLSGNKPYCDGSHKKTLDEKEGVFMYDHEGNRTKVESFYPKQ</sequence>
<protein>
    <submittedName>
        <fullName evidence="6">CDGSH-type zinc finger domain protein</fullName>
    </submittedName>
</protein>
<reference evidence="8" key="3">
    <citation type="submission" date="2016-06" db="EMBL/GenBank/DDBJ databases">
        <authorList>
            <person name="Toshchakov V.S."/>
        </authorList>
    </citation>
    <scope>NUCLEOTIDE SEQUENCE [LARGE SCALE GENOMIC DNA]</scope>
    <source>
        <strain>PM4 (JCM 30641</strain>
        <strain evidence="8">\VKM B-2940)</strain>
    </source>
</reference>
<reference evidence="7" key="2">
    <citation type="submission" date="2016-06" db="EMBL/GenBank/DDBJ databases">
        <authorList>
            <person name="Olsen C.W."/>
            <person name="Carey S."/>
            <person name="Hinshaw L."/>
            <person name="Karasin A.I."/>
        </authorList>
    </citation>
    <scope>NUCLEOTIDE SEQUENCE [LARGE SCALE GENOMIC DNA]</scope>
    <source>
        <strain evidence="7">PM4</strain>
    </source>
</reference>
<evidence type="ECO:0000256" key="4">
    <source>
        <dbReference type="ARBA" id="ARBA00023014"/>
    </source>
</evidence>
<dbReference type="Proteomes" id="UP000187822">
    <property type="component" value="Chromosome I"/>
</dbReference>
<name>A0A1N5SPP9_9ARCH</name>
<dbReference type="InterPro" id="IPR042216">
    <property type="entry name" value="MitoNEET_CISD"/>
</dbReference>
<keyword evidence="1" id="KW-0001">2Fe-2S</keyword>
<dbReference type="InterPro" id="IPR018967">
    <property type="entry name" value="FeS-contain_CDGSH-typ"/>
</dbReference>
<dbReference type="RefSeq" id="WP_021789221.1">
    <property type="nucleotide sequence ID" value="NZ_LT671858.1"/>
</dbReference>
<feature type="domain" description="Iron-binding zinc finger CDGSH type" evidence="5">
    <location>
        <begin position="10"/>
        <end position="46"/>
    </location>
</feature>
<keyword evidence="4" id="KW-0411">Iron-sulfur</keyword>
<dbReference type="SMART" id="SM00704">
    <property type="entry name" value="ZnF_CDGSH"/>
    <property type="match status" value="1"/>
</dbReference>
<proteinExistence type="predicted"/>
<dbReference type="STRING" id="1673428.CPM_0280"/>
<evidence type="ECO:0000313" key="8">
    <source>
        <dbReference type="Proteomes" id="UP000187822"/>
    </source>
</evidence>
<evidence type="ECO:0000313" key="7">
    <source>
        <dbReference type="EMBL" id="SJK84166.1"/>
    </source>
</evidence>
<dbReference type="GeneID" id="41587614"/>
<dbReference type="GO" id="GO:0046872">
    <property type="term" value="F:metal ion binding"/>
    <property type="evidence" value="ECO:0007669"/>
    <property type="project" value="UniProtKB-KW"/>
</dbReference>
<dbReference type="OrthoDB" id="5781at2157"/>
<dbReference type="AlphaFoldDB" id="A0A1N5SPP9"/>
<evidence type="ECO:0000256" key="1">
    <source>
        <dbReference type="ARBA" id="ARBA00022714"/>
    </source>
</evidence>
<dbReference type="Pfam" id="PF09360">
    <property type="entry name" value="zf-CDGSH"/>
    <property type="match status" value="1"/>
</dbReference>
<keyword evidence="8" id="KW-1185">Reference proteome</keyword>
<dbReference type="GO" id="GO:0051537">
    <property type="term" value="F:2 iron, 2 sulfur cluster binding"/>
    <property type="evidence" value="ECO:0007669"/>
    <property type="project" value="UniProtKB-KW"/>
</dbReference>
<accession>A0A1N5SPP9</accession>
<reference evidence="6 9" key="1">
    <citation type="submission" date="2016-04" db="EMBL/GenBank/DDBJ databases">
        <authorList>
            <person name="Evans L.H."/>
            <person name="Alamgir A."/>
            <person name="Owens N."/>
            <person name="Weber N.D."/>
            <person name="Virtaneva K."/>
            <person name="Barbian K."/>
            <person name="Babar A."/>
            <person name="Rosenke K."/>
        </authorList>
    </citation>
    <scope>NUCLEOTIDE SEQUENCE [LARGE SCALE GENOMIC DNA]</scope>
    <source>
        <strain evidence="6">S5</strain>
        <strain evidence="9">S5(T) (JCM 30642 \VKM B-2941)</strain>
    </source>
</reference>
<evidence type="ECO:0000313" key="6">
    <source>
        <dbReference type="EMBL" id="SIM38030.1"/>
    </source>
</evidence>
<dbReference type="EMBL" id="LT719092">
    <property type="protein sequence ID" value="SJK84166.1"/>
    <property type="molecule type" value="Genomic_DNA"/>
</dbReference>
<dbReference type="Proteomes" id="UP000195607">
    <property type="component" value="Chromosome I"/>
</dbReference>
<evidence type="ECO:0000256" key="3">
    <source>
        <dbReference type="ARBA" id="ARBA00023004"/>
    </source>
</evidence>
<organism evidence="6 9">
    <name type="scientific">Cuniculiplasma divulgatum</name>
    <dbReference type="NCBI Taxonomy" id="1673428"/>
    <lineage>
        <taxon>Archaea</taxon>
        <taxon>Methanobacteriati</taxon>
        <taxon>Thermoplasmatota</taxon>
        <taxon>Thermoplasmata</taxon>
        <taxon>Thermoplasmatales</taxon>
        <taxon>Cuniculiplasmataceae</taxon>
        <taxon>Cuniculiplasma</taxon>
    </lineage>
</organism>
<evidence type="ECO:0000259" key="5">
    <source>
        <dbReference type="SMART" id="SM00704"/>
    </source>
</evidence>